<proteinExistence type="inferred from homology"/>
<dbReference type="InterPro" id="IPR005935">
    <property type="entry name" value="Mev_decarb"/>
</dbReference>
<reference evidence="10 11" key="1">
    <citation type="submission" date="2014-03" db="EMBL/GenBank/DDBJ databases">
        <title>Genomics of Bifidobacteria.</title>
        <authorList>
            <person name="Ventura M."/>
            <person name="Milani C."/>
            <person name="Lugli G.A."/>
        </authorList>
    </citation>
    <scope>NUCLEOTIDE SEQUENCE [LARGE SCALE GENOMIC DNA]</scope>
    <source>
        <strain evidence="10 11">DSM 22767</strain>
    </source>
</reference>
<evidence type="ECO:0000256" key="7">
    <source>
        <dbReference type="ARBA" id="ARBA00023239"/>
    </source>
</evidence>
<dbReference type="SUPFAM" id="SSF55060">
    <property type="entry name" value="GHMP Kinase, C-terminal domain"/>
    <property type="match status" value="1"/>
</dbReference>
<evidence type="ECO:0000256" key="2">
    <source>
        <dbReference type="ARBA" id="ARBA00012296"/>
    </source>
</evidence>
<dbReference type="Pfam" id="PF22700">
    <property type="entry name" value="MVD-like_N"/>
    <property type="match status" value="2"/>
</dbReference>
<evidence type="ECO:0000259" key="9">
    <source>
        <dbReference type="Pfam" id="PF22700"/>
    </source>
</evidence>
<dbReference type="InterPro" id="IPR036554">
    <property type="entry name" value="GHMP_kinase_C_sf"/>
</dbReference>
<feature type="domain" description="Diphosphomevalonate decarboxylase-like N-terminal" evidence="9">
    <location>
        <begin position="96"/>
        <end position="206"/>
    </location>
</feature>
<dbReference type="eggNOG" id="COG3407">
    <property type="taxonomic scope" value="Bacteria"/>
</dbReference>
<dbReference type="InterPro" id="IPR041431">
    <property type="entry name" value="Mvd1_C"/>
</dbReference>
<keyword evidence="7 10" id="KW-0456">Lyase</keyword>
<evidence type="ECO:0000259" key="8">
    <source>
        <dbReference type="Pfam" id="PF18376"/>
    </source>
</evidence>
<dbReference type="STRING" id="1437606.BBOH_0841"/>
<dbReference type="PANTHER" id="PTHR10977:SF3">
    <property type="entry name" value="DIPHOSPHOMEVALONATE DECARBOXYLASE"/>
    <property type="match status" value="1"/>
</dbReference>
<dbReference type="EMBL" id="JGYP01000002">
    <property type="protein sequence ID" value="KFI46034.1"/>
    <property type="molecule type" value="Genomic_DNA"/>
</dbReference>
<evidence type="ECO:0000313" key="10">
    <source>
        <dbReference type="EMBL" id="KFI46034.1"/>
    </source>
</evidence>
<dbReference type="Proteomes" id="UP000029096">
    <property type="component" value="Unassembled WGS sequence"/>
</dbReference>
<keyword evidence="6" id="KW-0443">Lipid metabolism</keyword>
<dbReference type="GO" id="GO:0004163">
    <property type="term" value="F:diphosphomevalonate decarboxylase activity"/>
    <property type="evidence" value="ECO:0007669"/>
    <property type="project" value="UniProtKB-EC"/>
</dbReference>
<dbReference type="GO" id="GO:0005829">
    <property type="term" value="C:cytosol"/>
    <property type="evidence" value="ECO:0007669"/>
    <property type="project" value="InterPro"/>
</dbReference>
<evidence type="ECO:0000256" key="4">
    <source>
        <dbReference type="ARBA" id="ARBA00022741"/>
    </source>
</evidence>
<keyword evidence="3" id="KW-0444">Lipid biosynthesis</keyword>
<name>A0A086ZHN4_9BIFI</name>
<dbReference type="GO" id="GO:0019287">
    <property type="term" value="P:isopentenyl diphosphate biosynthetic process, mevalonate pathway"/>
    <property type="evidence" value="ECO:0007669"/>
    <property type="project" value="InterPro"/>
</dbReference>
<dbReference type="InterPro" id="IPR020568">
    <property type="entry name" value="Ribosomal_Su5_D2-typ_SF"/>
</dbReference>
<evidence type="ECO:0000256" key="1">
    <source>
        <dbReference type="ARBA" id="ARBA00008831"/>
    </source>
</evidence>
<dbReference type="PIRSF" id="PIRSF015950">
    <property type="entry name" value="Mev_P_decrbx"/>
    <property type="match status" value="1"/>
</dbReference>
<evidence type="ECO:0000256" key="6">
    <source>
        <dbReference type="ARBA" id="ARBA00023098"/>
    </source>
</evidence>
<dbReference type="Gene3D" id="3.30.70.890">
    <property type="entry name" value="GHMP kinase, C-terminal domain"/>
    <property type="match status" value="1"/>
</dbReference>
<organism evidence="10 11">
    <name type="scientific">Bifidobacterium bohemicum DSM 22767</name>
    <dbReference type="NCBI Taxonomy" id="1437606"/>
    <lineage>
        <taxon>Bacteria</taxon>
        <taxon>Bacillati</taxon>
        <taxon>Actinomycetota</taxon>
        <taxon>Actinomycetes</taxon>
        <taxon>Bifidobacteriales</taxon>
        <taxon>Bifidobacteriaceae</taxon>
        <taxon>Bifidobacterium</taxon>
    </lineage>
</organism>
<protein>
    <recommendedName>
        <fullName evidence="2">diphosphomevalonate decarboxylase</fullName>
        <ecNumber evidence="2">4.1.1.33</ecNumber>
    </recommendedName>
</protein>
<accession>A0A086ZHN4</accession>
<keyword evidence="4" id="KW-0547">Nucleotide-binding</keyword>
<dbReference type="PANTHER" id="PTHR10977">
    <property type="entry name" value="DIPHOSPHOMEVALONATE DECARBOXYLASE"/>
    <property type="match status" value="1"/>
</dbReference>
<dbReference type="NCBIfam" id="TIGR01240">
    <property type="entry name" value="mevDPdecarb"/>
    <property type="match status" value="1"/>
</dbReference>
<sequence>MPVRQSAPNEVGADVANPRVATASANANIALIKYWGKADEELIIPRASSLSLTLDGLTSRTTVEFFDKVDGEEDADVAGGSGSGVDCREIYDYIKSADSLTIDDVPQQGKALDRVSRFLDIVRAQSGLHLPARVVSHNTVPFGAGLASSASAFAALAAAASKAAGMDLSPRDLSRLARRGSGSACRSVFGGLVQWHAGHDDETSYAEPVDMGSLDLAVIVVLVSSDLKPVSSREAMRRTVATSPLYPAWVESCAVDLDEALNAIRQGDLERLGAITEANAFGMHAAMMASRPAVLYWLPDTVAVLRAVDGIRDSGLGAWSTMDAGPNVKVLADARDARAVAAALRERVPQCEVEIHRPGSGVRLH</sequence>
<evidence type="ECO:0000256" key="5">
    <source>
        <dbReference type="ARBA" id="ARBA00022840"/>
    </source>
</evidence>
<feature type="domain" description="Diphosphomevalonate decarboxylase-like N-terminal" evidence="9">
    <location>
        <begin position="25"/>
        <end position="70"/>
    </location>
</feature>
<feature type="domain" description="Mvd1 C-terminal" evidence="8">
    <location>
        <begin position="218"/>
        <end position="351"/>
    </location>
</feature>
<gene>
    <name evidence="10" type="ORF">BBOH_0841</name>
</gene>
<dbReference type="Pfam" id="PF18376">
    <property type="entry name" value="MDD_C"/>
    <property type="match status" value="1"/>
</dbReference>
<dbReference type="SUPFAM" id="SSF54211">
    <property type="entry name" value="Ribosomal protein S5 domain 2-like"/>
    <property type="match status" value="1"/>
</dbReference>
<dbReference type="InterPro" id="IPR053859">
    <property type="entry name" value="MVD-like_N"/>
</dbReference>
<evidence type="ECO:0000313" key="11">
    <source>
        <dbReference type="Proteomes" id="UP000029096"/>
    </source>
</evidence>
<keyword evidence="11" id="KW-1185">Reference proteome</keyword>
<comment type="caution">
    <text evidence="10">The sequence shown here is derived from an EMBL/GenBank/DDBJ whole genome shotgun (WGS) entry which is preliminary data.</text>
</comment>
<dbReference type="InterPro" id="IPR029765">
    <property type="entry name" value="Mev_diP_decarb"/>
</dbReference>
<evidence type="ECO:0000256" key="3">
    <source>
        <dbReference type="ARBA" id="ARBA00022516"/>
    </source>
</evidence>
<dbReference type="InterPro" id="IPR014721">
    <property type="entry name" value="Ribsml_uS5_D2-typ_fold_subgr"/>
</dbReference>
<dbReference type="AlphaFoldDB" id="A0A086ZHN4"/>
<dbReference type="Gene3D" id="3.30.230.10">
    <property type="match status" value="1"/>
</dbReference>
<dbReference type="EC" id="4.1.1.33" evidence="2"/>
<dbReference type="GO" id="GO:0005524">
    <property type="term" value="F:ATP binding"/>
    <property type="evidence" value="ECO:0007669"/>
    <property type="project" value="UniProtKB-KW"/>
</dbReference>
<keyword evidence="5" id="KW-0067">ATP-binding</keyword>
<comment type="similarity">
    <text evidence="1">Belongs to the diphosphomevalonate decarboxylase family.</text>
</comment>